<dbReference type="InterPro" id="IPR037294">
    <property type="entry name" value="ABC_BtuC-like"/>
</dbReference>
<keyword evidence="6 8" id="KW-1133">Transmembrane helix</keyword>
<feature type="transmembrane region" description="Helical" evidence="8">
    <location>
        <begin position="322"/>
        <end position="340"/>
    </location>
</feature>
<dbReference type="EMBL" id="JAAAXJ010000033">
    <property type="protein sequence ID" value="NBJ27239.1"/>
    <property type="molecule type" value="Genomic_DNA"/>
</dbReference>
<dbReference type="SUPFAM" id="SSF81345">
    <property type="entry name" value="ABC transporter involved in vitamin B12 uptake, BtuC"/>
    <property type="match status" value="2"/>
</dbReference>
<sequence length="682" mass="70452">MPPAASPPVVGIRSGRALPLGSPSVRHALMALALILTFLLHVELGSGIDFLRRLELLGGGEPASFEDVRFLFSALPRAVITVMIGASLGLVGSVLQQAFQNRLVSPMTLGSSSGAWLALVIVTVYDQNLAASHGEWFSMTGAILATGLVMLIAGRSGIGGLPIVLAGMAINILLLSIASGVVLLNRELATGLLIWKTGDLTQTDWTWVIWLAPRLAIGGLLLALAPRPLTLLRLGEEGAAARGLPVWPALLALLAVCLWMTASAVTAVGVIGFIALLAPNIARGLGARSSLGEMVSSLLAGAALLLLTDSIALFASRFTSNIVPSGASAALIGAPALILLTRRSLKAKDHTAFGVIEGRMRLGRTRIGILLGMFALTGAVGLTVAPSQTGWAVEWPNETVLSLRWPRMLAALAAGMGMALAGGILQRLLRNPLASPDIMGMSQGATLTLVAGVVFWGGSIVDSTAGGAFFGSSMVLLLLIILGRRHDFSPGIMALVGISIAALMDALVQFLLASGSDAAFAILNWLNGSTYRVAAEDALFLFVAVLMILGVSLSLHRWLTLISAGDGIAAARGLAVGRARVVLLTIAALLTALVTAIIGPVAFVGLLAPHMAALLGARGARDQLAVSALLGAGLMLLSDWLARILIYPAQLPAGLVASVLGGVYFILLLTRSQVLSRKATGT</sequence>
<evidence type="ECO:0000313" key="9">
    <source>
        <dbReference type="EMBL" id="NBJ27239.1"/>
    </source>
</evidence>
<gene>
    <name evidence="9" type="primary">fhuB</name>
    <name evidence="9" type="ORF">GR303_23250</name>
</gene>
<feature type="transmembrane region" description="Helical" evidence="8">
    <location>
        <begin position="438"/>
        <end position="458"/>
    </location>
</feature>
<feature type="transmembrane region" description="Helical" evidence="8">
    <location>
        <begin position="538"/>
        <end position="560"/>
    </location>
</feature>
<accession>A0ABW9Z3G3</accession>
<feature type="transmembrane region" description="Helical" evidence="8">
    <location>
        <begin position="298"/>
        <end position="316"/>
    </location>
</feature>
<dbReference type="Pfam" id="PF01032">
    <property type="entry name" value="FecCD"/>
    <property type="match status" value="2"/>
</dbReference>
<comment type="similarity">
    <text evidence="2">Belongs to the binding-protein-dependent transport system permease family. FecCD subfamily.</text>
</comment>
<dbReference type="Gene3D" id="1.10.3470.10">
    <property type="entry name" value="ABC transporter involved in vitamin B12 uptake, BtuC"/>
    <property type="match status" value="2"/>
</dbReference>
<organism evidence="9 10">
    <name type="scientific">Microvirga arsenatis</name>
    <dbReference type="NCBI Taxonomy" id="2692265"/>
    <lineage>
        <taxon>Bacteria</taxon>
        <taxon>Pseudomonadati</taxon>
        <taxon>Pseudomonadota</taxon>
        <taxon>Alphaproteobacteria</taxon>
        <taxon>Hyphomicrobiales</taxon>
        <taxon>Methylobacteriaceae</taxon>
        <taxon>Microvirga</taxon>
    </lineage>
</organism>
<feature type="transmembrane region" description="Helical" evidence="8">
    <location>
        <begin position="649"/>
        <end position="669"/>
    </location>
</feature>
<reference evidence="9 10" key="1">
    <citation type="submission" date="2020-01" db="EMBL/GenBank/DDBJ databases">
        <title>Microvirga sp. nov., an arsenate reduction bacterium isolated from Tibet hotspring sediments.</title>
        <authorList>
            <person name="Yuan C.-G."/>
        </authorList>
    </citation>
    <scope>NUCLEOTIDE SEQUENCE [LARGE SCALE GENOMIC DNA]</scope>
    <source>
        <strain evidence="9 10">SYSU G3D203</strain>
    </source>
</reference>
<keyword evidence="5 8" id="KW-0812">Transmembrane</keyword>
<evidence type="ECO:0000313" key="10">
    <source>
        <dbReference type="Proteomes" id="UP000818323"/>
    </source>
</evidence>
<evidence type="ECO:0000256" key="1">
    <source>
        <dbReference type="ARBA" id="ARBA00004651"/>
    </source>
</evidence>
<feature type="transmembrane region" description="Helical" evidence="8">
    <location>
        <begin position="405"/>
        <end position="426"/>
    </location>
</feature>
<feature type="transmembrane region" description="Helical" evidence="8">
    <location>
        <begin position="246"/>
        <end position="277"/>
    </location>
</feature>
<evidence type="ECO:0000256" key="4">
    <source>
        <dbReference type="ARBA" id="ARBA00022475"/>
    </source>
</evidence>
<proteinExistence type="inferred from homology"/>
<keyword evidence="7 8" id="KW-0472">Membrane</keyword>
<feature type="transmembrane region" description="Helical" evidence="8">
    <location>
        <begin position="103"/>
        <end position="124"/>
    </location>
</feature>
<comment type="subcellular location">
    <subcellularLocation>
        <location evidence="1">Cell membrane</location>
        <topology evidence="1">Multi-pass membrane protein</topology>
    </subcellularLocation>
</comment>
<feature type="transmembrane region" description="Helical" evidence="8">
    <location>
        <begin position="624"/>
        <end position="642"/>
    </location>
</feature>
<feature type="transmembrane region" description="Helical" evidence="8">
    <location>
        <begin position="494"/>
        <end position="526"/>
    </location>
</feature>
<dbReference type="NCBIfam" id="NF007866">
    <property type="entry name" value="PRK10577.1-2"/>
    <property type="match status" value="1"/>
</dbReference>
<evidence type="ECO:0000256" key="3">
    <source>
        <dbReference type="ARBA" id="ARBA00022448"/>
    </source>
</evidence>
<evidence type="ECO:0000256" key="7">
    <source>
        <dbReference type="ARBA" id="ARBA00023136"/>
    </source>
</evidence>
<feature type="transmembrane region" description="Helical" evidence="8">
    <location>
        <begin position="464"/>
        <end position="482"/>
    </location>
</feature>
<keyword evidence="10" id="KW-1185">Reference proteome</keyword>
<evidence type="ECO:0000256" key="6">
    <source>
        <dbReference type="ARBA" id="ARBA00022989"/>
    </source>
</evidence>
<keyword evidence="4" id="KW-1003">Cell membrane</keyword>
<feature type="transmembrane region" description="Helical" evidence="8">
    <location>
        <begin position="205"/>
        <end position="226"/>
    </location>
</feature>
<feature type="transmembrane region" description="Helical" evidence="8">
    <location>
        <begin position="581"/>
        <end position="604"/>
    </location>
</feature>
<feature type="transmembrane region" description="Helical" evidence="8">
    <location>
        <begin position="70"/>
        <end position="91"/>
    </location>
</feature>
<feature type="transmembrane region" description="Helical" evidence="8">
    <location>
        <begin position="160"/>
        <end position="184"/>
    </location>
</feature>
<dbReference type="Proteomes" id="UP000818323">
    <property type="component" value="Unassembled WGS sequence"/>
</dbReference>
<dbReference type="CDD" id="cd06550">
    <property type="entry name" value="TM_ABC_iron-siderophores_like"/>
    <property type="match status" value="1"/>
</dbReference>
<feature type="transmembrane region" description="Helical" evidence="8">
    <location>
        <begin position="136"/>
        <end position="154"/>
    </location>
</feature>
<dbReference type="InterPro" id="IPR000522">
    <property type="entry name" value="ABC_transptr_permease_BtuC"/>
</dbReference>
<dbReference type="PANTHER" id="PTHR30472:SF37">
    <property type="entry name" value="FE(3+) DICITRATE TRANSPORT SYSTEM PERMEASE PROTEIN FECD-RELATED"/>
    <property type="match status" value="1"/>
</dbReference>
<protein>
    <submittedName>
        <fullName evidence="9">Fe(3+)-hydroxamate ABC transporter permease FhuB</fullName>
    </submittedName>
</protein>
<comment type="caution">
    <text evidence="9">The sequence shown here is derived from an EMBL/GenBank/DDBJ whole genome shotgun (WGS) entry which is preliminary data.</text>
</comment>
<evidence type="ECO:0000256" key="5">
    <source>
        <dbReference type="ARBA" id="ARBA00022692"/>
    </source>
</evidence>
<keyword evidence="3" id="KW-0813">Transport</keyword>
<feature type="transmembrane region" description="Helical" evidence="8">
    <location>
        <begin position="367"/>
        <end position="385"/>
    </location>
</feature>
<dbReference type="PANTHER" id="PTHR30472">
    <property type="entry name" value="FERRIC ENTEROBACTIN TRANSPORT SYSTEM PERMEASE PROTEIN"/>
    <property type="match status" value="1"/>
</dbReference>
<name>A0ABW9Z3G3_9HYPH</name>
<evidence type="ECO:0000256" key="8">
    <source>
        <dbReference type="SAM" id="Phobius"/>
    </source>
</evidence>
<evidence type="ECO:0000256" key="2">
    <source>
        <dbReference type="ARBA" id="ARBA00007935"/>
    </source>
</evidence>